<evidence type="ECO:0000256" key="2">
    <source>
        <dbReference type="ARBA" id="ARBA00022741"/>
    </source>
</evidence>
<dbReference type="GO" id="GO:0005524">
    <property type="term" value="F:ATP binding"/>
    <property type="evidence" value="ECO:0007669"/>
    <property type="project" value="UniProtKB-KW"/>
</dbReference>
<accession>A0A6I5MY17</accession>
<evidence type="ECO:0000259" key="4">
    <source>
        <dbReference type="PROSITE" id="PS50893"/>
    </source>
</evidence>
<dbReference type="CDD" id="cd03230">
    <property type="entry name" value="ABC_DR_subfamily_A"/>
    <property type="match status" value="1"/>
</dbReference>
<keyword evidence="1" id="KW-0813">Transport</keyword>
<name>A0A6I5MY17_9BIFI</name>
<dbReference type="RefSeq" id="WP_163226683.1">
    <property type="nucleotide sequence ID" value="NZ_VYSG01000001.1"/>
</dbReference>
<dbReference type="InterPro" id="IPR003593">
    <property type="entry name" value="AAA+_ATPase"/>
</dbReference>
<dbReference type="SUPFAM" id="SSF52540">
    <property type="entry name" value="P-loop containing nucleoside triphosphate hydrolases"/>
    <property type="match status" value="1"/>
</dbReference>
<keyword evidence="2" id="KW-0547">Nucleotide-binding</keyword>
<evidence type="ECO:0000256" key="1">
    <source>
        <dbReference type="ARBA" id="ARBA00022448"/>
    </source>
</evidence>
<dbReference type="PROSITE" id="PS50893">
    <property type="entry name" value="ABC_TRANSPORTER_2"/>
    <property type="match status" value="1"/>
</dbReference>
<organism evidence="5 6">
    <name type="scientific">Bifidobacterium choloepi</name>
    <dbReference type="NCBI Taxonomy" id="2614131"/>
    <lineage>
        <taxon>Bacteria</taxon>
        <taxon>Bacillati</taxon>
        <taxon>Actinomycetota</taxon>
        <taxon>Actinomycetes</taxon>
        <taxon>Bifidobacteriales</taxon>
        <taxon>Bifidobacteriaceae</taxon>
        <taxon>Bifidobacterium</taxon>
    </lineage>
</organism>
<dbReference type="SMART" id="SM00382">
    <property type="entry name" value="AAA"/>
    <property type="match status" value="1"/>
</dbReference>
<evidence type="ECO:0000313" key="5">
    <source>
        <dbReference type="EMBL" id="NEG69076.1"/>
    </source>
</evidence>
<gene>
    <name evidence="5" type="ORF">F6S87_00200</name>
</gene>
<keyword evidence="6" id="KW-1185">Reference proteome</keyword>
<dbReference type="Gene3D" id="3.40.50.300">
    <property type="entry name" value="P-loop containing nucleotide triphosphate hydrolases"/>
    <property type="match status" value="1"/>
</dbReference>
<dbReference type="PANTHER" id="PTHR42939">
    <property type="entry name" value="ABC TRANSPORTER ATP-BINDING PROTEIN ALBC-RELATED"/>
    <property type="match status" value="1"/>
</dbReference>
<dbReference type="Proteomes" id="UP000469292">
    <property type="component" value="Unassembled WGS sequence"/>
</dbReference>
<reference evidence="5 6" key="1">
    <citation type="submission" date="2019-09" db="EMBL/GenBank/DDBJ databases">
        <title>Phylogenetic characterization of a novel taxon of the genus Bifidobacterium: Bifidobacterium choloepi sp. nov.</title>
        <authorList>
            <person name="Modesto M."/>
            <person name="Satti M."/>
        </authorList>
    </citation>
    <scope>NUCLEOTIDE SEQUENCE [LARGE SCALE GENOMIC DNA]</scope>
    <source>
        <strain evidence="5 6">BRDM6</strain>
    </source>
</reference>
<dbReference type="InterPro" id="IPR003439">
    <property type="entry name" value="ABC_transporter-like_ATP-bd"/>
</dbReference>
<dbReference type="GO" id="GO:0016887">
    <property type="term" value="F:ATP hydrolysis activity"/>
    <property type="evidence" value="ECO:0007669"/>
    <property type="project" value="InterPro"/>
</dbReference>
<dbReference type="EMBL" id="VYSG01000001">
    <property type="protein sequence ID" value="NEG69076.1"/>
    <property type="molecule type" value="Genomic_DNA"/>
</dbReference>
<evidence type="ECO:0000313" key="6">
    <source>
        <dbReference type="Proteomes" id="UP000469292"/>
    </source>
</evidence>
<dbReference type="AlphaFoldDB" id="A0A6I5MY17"/>
<evidence type="ECO:0000256" key="3">
    <source>
        <dbReference type="ARBA" id="ARBA00022840"/>
    </source>
</evidence>
<keyword evidence="3 5" id="KW-0067">ATP-binding</keyword>
<dbReference type="Pfam" id="PF00005">
    <property type="entry name" value="ABC_tran"/>
    <property type="match status" value="1"/>
</dbReference>
<dbReference type="InterPro" id="IPR027417">
    <property type="entry name" value="P-loop_NTPase"/>
</dbReference>
<dbReference type="PANTHER" id="PTHR42939:SF3">
    <property type="entry name" value="ABC TRANSPORTER ATP-BINDING COMPONENT"/>
    <property type="match status" value="1"/>
</dbReference>
<protein>
    <submittedName>
        <fullName evidence="5">ABC transporter ATP-binding protein</fullName>
    </submittedName>
</protein>
<feature type="domain" description="ABC transporter" evidence="4">
    <location>
        <begin position="2"/>
        <end position="226"/>
    </location>
</feature>
<proteinExistence type="predicted"/>
<sequence>MITLDHVTKNYGHFALDVTMTVPEGTITAMVGPNGSGKSTTFRIILGLVAPDSGTATVLGEPAGLLDETTKRRIGAAFSDSNYPDNLNVRQVATMLAGFYPAFNADLFFSLANRMALPDKKKIKDFSTGMAAKLKVVAAVSHHPQLLVLDEPTAGLDVLARDAILDLLREFMETPGHSILVSSHNSRDIASLCDDLYLIDDGAIRLHETIDAIGSDYGVIQATRSEAATLDDEYLLARVPTLDGFRILTSQRQYYAENWPALPIDKADIDDVVALMARSERHVADSQPNS</sequence>
<comment type="caution">
    <text evidence="5">The sequence shown here is derived from an EMBL/GenBank/DDBJ whole genome shotgun (WGS) entry which is preliminary data.</text>
</comment>
<dbReference type="InterPro" id="IPR051782">
    <property type="entry name" value="ABC_Transporter_VariousFunc"/>
</dbReference>